<dbReference type="EC" id="1.14.13.163" evidence="2"/>
<dbReference type="Gene3D" id="3.40.50.1010">
    <property type="entry name" value="5'-nuclease"/>
    <property type="match status" value="1"/>
</dbReference>
<gene>
    <name evidence="2" type="primary">nicB</name>
    <name evidence="2" type="ORF">RUM8411_04525</name>
</gene>
<dbReference type="InterPro" id="IPR021139">
    <property type="entry name" value="NYN"/>
</dbReference>
<dbReference type="CDD" id="cd18722">
    <property type="entry name" value="PIN_NicB-like"/>
    <property type="match status" value="1"/>
</dbReference>
<dbReference type="AlphaFoldDB" id="A0A1X7AFN0"/>
<sequence length="226" mass="25978">MGEENNTEKNKLRAALYVDGFNIYHPLHEFDEPFLKWLDLRALGEMIIPSRSQHLVITKYFSALRPDMGGSKNRHNAYINALSARDVYVERGHYVTQPRKCNDCGMSREENSEKQTDINMALAAVMDAQDDLFDVGYLLTADSDHAASFRVLRQRFPQKRLVSVLPPDRPSSDKIMQYADAKIHLNKLHIEKCLFPGFVNGKKGIIRRPAAYDPPEWWVPPHLRAK</sequence>
<protein>
    <submittedName>
        <fullName evidence="2">6-hydroxy-3-succinoylpyridine 3-monooxygenase HspA</fullName>
        <ecNumber evidence="2">1.14.13.163</ecNumber>
    </submittedName>
</protein>
<keyword evidence="3" id="KW-1185">Reference proteome</keyword>
<evidence type="ECO:0000313" key="3">
    <source>
        <dbReference type="Proteomes" id="UP000193778"/>
    </source>
</evidence>
<accession>A0A1X7AFN0</accession>
<dbReference type="Pfam" id="PF01936">
    <property type="entry name" value="NYN"/>
    <property type="match status" value="1"/>
</dbReference>
<feature type="domain" description="NYN" evidence="1">
    <location>
        <begin position="13"/>
        <end position="180"/>
    </location>
</feature>
<proteinExistence type="predicted"/>
<reference evidence="3" key="1">
    <citation type="submission" date="2017-03" db="EMBL/GenBank/DDBJ databases">
        <authorList>
            <person name="Rodrigo-Torres L."/>
            <person name="Arahal R.D."/>
            <person name="Lucena T."/>
        </authorList>
    </citation>
    <scope>NUCLEOTIDE SEQUENCE [LARGE SCALE GENOMIC DNA]</scope>
    <source>
        <strain evidence="3">CECT 8411</strain>
    </source>
</reference>
<dbReference type="EMBL" id="FWFP01000026">
    <property type="protein sequence ID" value="SLN77045.1"/>
    <property type="molecule type" value="Genomic_DNA"/>
</dbReference>
<keyword evidence="2" id="KW-0560">Oxidoreductase</keyword>
<dbReference type="RefSeq" id="WP_085824933.1">
    <property type="nucleotide sequence ID" value="NZ_FWFP01000026.1"/>
</dbReference>
<name>A0A1X7AFN0_9RHOB</name>
<dbReference type="Proteomes" id="UP000193778">
    <property type="component" value="Unassembled WGS sequence"/>
</dbReference>
<evidence type="ECO:0000259" key="1">
    <source>
        <dbReference type="Pfam" id="PF01936"/>
    </source>
</evidence>
<evidence type="ECO:0000313" key="2">
    <source>
        <dbReference type="EMBL" id="SLN77045.1"/>
    </source>
</evidence>
<dbReference type="OrthoDB" id="9809421at2"/>
<dbReference type="GO" id="GO:0004540">
    <property type="term" value="F:RNA nuclease activity"/>
    <property type="evidence" value="ECO:0007669"/>
    <property type="project" value="InterPro"/>
</dbReference>
<keyword evidence="2" id="KW-0503">Monooxygenase</keyword>
<dbReference type="GO" id="GO:0004497">
    <property type="term" value="F:monooxygenase activity"/>
    <property type="evidence" value="ECO:0007669"/>
    <property type="project" value="UniProtKB-KW"/>
</dbReference>
<organism evidence="2 3">
    <name type="scientific">Ruegeria meonggei</name>
    <dbReference type="NCBI Taxonomy" id="1446476"/>
    <lineage>
        <taxon>Bacteria</taxon>
        <taxon>Pseudomonadati</taxon>
        <taxon>Pseudomonadota</taxon>
        <taxon>Alphaproteobacteria</taxon>
        <taxon>Rhodobacterales</taxon>
        <taxon>Roseobacteraceae</taxon>
        <taxon>Ruegeria</taxon>
    </lineage>
</organism>